<sequence length="144" mass="16133">MLSNIVRSSSKLYKTTGVVGQRFHSTTNEDIKLKTRVPIFRPNEAQEHIALGKLKESDHSVALYNLEFISIDHIVNLNSEQLTRLVVIPKGDKLTVEARIEKLENEVARYKQLLDRLTPGASSTSSSQSTSSTIYSPPPQKDKL</sequence>
<proteinExistence type="predicted"/>
<dbReference type="Proteomes" id="UP000001396">
    <property type="component" value="Unassembled WGS sequence"/>
</dbReference>
<comment type="caution">
    <text evidence="2">The sequence shown here is derived from an EMBL/GenBank/DDBJ whole genome shotgun (WGS) entry which is preliminary data.</text>
</comment>
<evidence type="ECO:0000256" key="1">
    <source>
        <dbReference type="SAM" id="MobiDB-lite"/>
    </source>
</evidence>
<gene>
    <name evidence="2" type="ORF">PPL_07279</name>
</gene>
<reference evidence="2 3" key="1">
    <citation type="journal article" date="2011" name="Genome Res.">
        <title>Phylogeny-wide analysis of social amoeba genomes highlights ancient origins for complex intercellular communication.</title>
        <authorList>
            <person name="Heidel A.J."/>
            <person name="Lawal H.M."/>
            <person name="Felder M."/>
            <person name="Schilde C."/>
            <person name="Helps N.R."/>
            <person name="Tunggal B."/>
            <person name="Rivero F."/>
            <person name="John U."/>
            <person name="Schleicher M."/>
            <person name="Eichinger L."/>
            <person name="Platzer M."/>
            <person name="Noegel A.A."/>
            <person name="Schaap P."/>
            <person name="Gloeckner G."/>
        </authorList>
    </citation>
    <scope>NUCLEOTIDE SEQUENCE [LARGE SCALE GENOMIC DNA]</scope>
    <source>
        <strain evidence="3">ATCC 26659 / Pp 5 / PN500</strain>
    </source>
</reference>
<keyword evidence="3" id="KW-1185">Reference proteome</keyword>
<accession>D3BEW3</accession>
<evidence type="ECO:0000313" key="2">
    <source>
        <dbReference type="EMBL" id="EFA80444.1"/>
    </source>
</evidence>
<dbReference type="AlphaFoldDB" id="D3BEW3"/>
<dbReference type="OMA" id="ENEVARY"/>
<evidence type="ECO:0000313" key="3">
    <source>
        <dbReference type="Proteomes" id="UP000001396"/>
    </source>
</evidence>
<feature type="region of interest" description="Disordered" evidence="1">
    <location>
        <begin position="117"/>
        <end position="144"/>
    </location>
</feature>
<name>D3BEW3_HETP5</name>
<organism evidence="2 3">
    <name type="scientific">Heterostelium pallidum (strain ATCC 26659 / Pp 5 / PN500)</name>
    <name type="common">Cellular slime mold</name>
    <name type="synonym">Polysphondylium pallidum</name>
    <dbReference type="NCBI Taxonomy" id="670386"/>
    <lineage>
        <taxon>Eukaryota</taxon>
        <taxon>Amoebozoa</taxon>
        <taxon>Evosea</taxon>
        <taxon>Eumycetozoa</taxon>
        <taxon>Dictyostelia</taxon>
        <taxon>Acytosteliales</taxon>
        <taxon>Acytosteliaceae</taxon>
        <taxon>Heterostelium</taxon>
    </lineage>
</organism>
<dbReference type="GeneID" id="31362760"/>
<dbReference type="EMBL" id="ADBJ01000031">
    <property type="protein sequence ID" value="EFA80444.1"/>
    <property type="molecule type" value="Genomic_DNA"/>
</dbReference>
<dbReference type="InParanoid" id="D3BEW3"/>
<dbReference type="RefSeq" id="XP_020432564.1">
    <property type="nucleotide sequence ID" value="XM_020578116.1"/>
</dbReference>
<protein>
    <submittedName>
        <fullName evidence="2">Uncharacterized protein</fullName>
    </submittedName>
</protein>
<feature type="compositionally biased region" description="Low complexity" evidence="1">
    <location>
        <begin position="118"/>
        <end position="135"/>
    </location>
</feature>
<dbReference type="FunCoup" id="D3BEW3">
    <property type="interactions" value="805"/>
</dbReference>